<feature type="transmembrane region" description="Helical" evidence="1">
    <location>
        <begin position="41"/>
        <end position="65"/>
    </location>
</feature>
<dbReference type="RefSeq" id="WP_173273028.1">
    <property type="nucleotide sequence ID" value="NZ_AP021889.1"/>
</dbReference>
<organism evidence="2 3">
    <name type="scientific">Thiosulfatimonas sediminis</name>
    <dbReference type="NCBI Taxonomy" id="2675054"/>
    <lineage>
        <taxon>Bacteria</taxon>
        <taxon>Pseudomonadati</taxon>
        <taxon>Pseudomonadota</taxon>
        <taxon>Gammaproteobacteria</taxon>
        <taxon>Thiotrichales</taxon>
        <taxon>Piscirickettsiaceae</taxon>
        <taxon>Thiosulfatimonas</taxon>
    </lineage>
</organism>
<keyword evidence="1" id="KW-0472">Membrane</keyword>
<sequence length="72" mass="7972">MTAKLLLQTGRFTQFFGGINVILLFWYGAYTTLLHDMTKGITLIAISLIIAWSVALIVGGCYLAADSYRQRA</sequence>
<dbReference type="EMBL" id="AP021889">
    <property type="protein sequence ID" value="BBP46435.1"/>
    <property type="molecule type" value="Genomic_DNA"/>
</dbReference>
<dbReference type="AlphaFoldDB" id="A0A6F8PWD9"/>
<gene>
    <name evidence="2" type="ORF">THMIRHAS_18080</name>
</gene>
<evidence type="ECO:0000313" key="3">
    <source>
        <dbReference type="Proteomes" id="UP000501726"/>
    </source>
</evidence>
<feature type="transmembrane region" description="Helical" evidence="1">
    <location>
        <begin position="12"/>
        <end position="29"/>
    </location>
</feature>
<keyword evidence="1" id="KW-1133">Transmembrane helix</keyword>
<keyword evidence="3" id="KW-1185">Reference proteome</keyword>
<name>A0A6F8PWD9_9GAMM</name>
<proteinExistence type="predicted"/>
<protein>
    <submittedName>
        <fullName evidence="2">Uncharacterized protein</fullName>
    </submittedName>
</protein>
<evidence type="ECO:0000256" key="1">
    <source>
        <dbReference type="SAM" id="Phobius"/>
    </source>
</evidence>
<dbReference type="KEGG" id="tse:THMIRHAS_18080"/>
<reference evidence="3" key="1">
    <citation type="submission" date="2019-11" db="EMBL/GenBank/DDBJ databases">
        <title>Isolation and characterization of two novel species in the genus Thiomicrorhabdus.</title>
        <authorList>
            <person name="Mochizuki J."/>
            <person name="Kojima H."/>
            <person name="Fukui M."/>
        </authorList>
    </citation>
    <scope>NUCLEOTIDE SEQUENCE [LARGE SCALE GENOMIC DNA]</scope>
    <source>
        <strain evidence="3">aks77</strain>
    </source>
</reference>
<dbReference type="Proteomes" id="UP000501726">
    <property type="component" value="Chromosome"/>
</dbReference>
<evidence type="ECO:0000313" key="2">
    <source>
        <dbReference type="EMBL" id="BBP46435.1"/>
    </source>
</evidence>
<accession>A0A6F8PWD9</accession>
<keyword evidence="1" id="KW-0812">Transmembrane</keyword>